<sequence>MNKTVQLTPTIKFAPWHAGRTVLRWRSRTTQLRGPPRTSFIYGVSQYLASSQDSAAMYECWATEYSLRDQGSTENLLCNPRAIAHFCARETAIIFPRLFYISCRIGRGLLWPQGGTHRRQRKALAPAFSNAGIRKFIPVFYDSAYNAKGIWDIAIESSKDGNAAIEVQNYLDAVGIAGFFHDSGSLDWKRTSLTEVFDTFGSNQRASAVNQVFILLASAFPIITKIHTRQMNHRRKKGEKSIVGSLIKSEGPDAELHMSKHVVGSGLWRLLAGYETTSKRMLIELSRRSDKLLAFGVDPTYDQLKADLPYLHAVVHEILQFHPLVLEFTRLVTADDVIPLSEPGAHSVREKSQTTVSVRHPLTLIVDDPRTCLGKDFAIVEFKMVLSVLVKNFVFEMRDGLDISVEIARGDLPRPQVVGEDSIRVPLRVRWHE</sequence>
<comment type="subcellular location">
    <subcellularLocation>
        <location evidence="2">Membrane</location>
    </subcellularLocation>
</comment>
<evidence type="ECO:0000256" key="12">
    <source>
        <dbReference type="ARBA" id="ARBA00023136"/>
    </source>
</evidence>
<evidence type="ECO:0000256" key="9">
    <source>
        <dbReference type="ARBA" id="ARBA00023002"/>
    </source>
</evidence>
<dbReference type="GO" id="GO:0016020">
    <property type="term" value="C:membrane"/>
    <property type="evidence" value="ECO:0007669"/>
    <property type="project" value="UniProtKB-SubCell"/>
</dbReference>
<dbReference type="RefSeq" id="XP_041293828.1">
    <property type="nucleotide sequence ID" value="XM_041440234.1"/>
</dbReference>
<evidence type="ECO:0000256" key="4">
    <source>
        <dbReference type="ARBA" id="ARBA00010617"/>
    </source>
</evidence>
<evidence type="ECO:0000313" key="13">
    <source>
        <dbReference type="EMBL" id="KAG2109960.1"/>
    </source>
</evidence>
<keyword evidence="12" id="KW-0472">Membrane</keyword>
<dbReference type="Proteomes" id="UP000823399">
    <property type="component" value="Unassembled WGS sequence"/>
</dbReference>
<keyword evidence="7" id="KW-0479">Metal-binding</keyword>
<keyword evidence="11" id="KW-0503">Monooxygenase</keyword>
<reference evidence="13" key="1">
    <citation type="journal article" date="2020" name="New Phytol.">
        <title>Comparative genomics reveals dynamic genome evolution in host specialist ectomycorrhizal fungi.</title>
        <authorList>
            <person name="Lofgren L.A."/>
            <person name="Nguyen N.H."/>
            <person name="Vilgalys R."/>
            <person name="Ruytinx J."/>
            <person name="Liao H.L."/>
            <person name="Branco S."/>
            <person name="Kuo A."/>
            <person name="LaButti K."/>
            <person name="Lipzen A."/>
            <person name="Andreopoulos W."/>
            <person name="Pangilinan J."/>
            <person name="Riley R."/>
            <person name="Hundley H."/>
            <person name="Na H."/>
            <person name="Barry K."/>
            <person name="Grigoriev I.V."/>
            <person name="Stajich J.E."/>
            <person name="Kennedy P.G."/>
        </authorList>
    </citation>
    <scope>NUCLEOTIDE SEQUENCE</scope>
    <source>
        <strain evidence="13">FC423</strain>
    </source>
</reference>
<accession>A0A9P7JUN1</accession>
<protein>
    <submittedName>
        <fullName evidence="13">Cytochrome P450</fullName>
    </submittedName>
</protein>
<evidence type="ECO:0000313" key="14">
    <source>
        <dbReference type="Proteomes" id="UP000823399"/>
    </source>
</evidence>
<dbReference type="GO" id="GO:0016705">
    <property type="term" value="F:oxidoreductase activity, acting on paired donors, with incorporation or reduction of molecular oxygen"/>
    <property type="evidence" value="ECO:0007669"/>
    <property type="project" value="InterPro"/>
</dbReference>
<dbReference type="InterPro" id="IPR050121">
    <property type="entry name" value="Cytochrome_P450_monoxygenase"/>
</dbReference>
<dbReference type="SUPFAM" id="SSF48264">
    <property type="entry name" value="Cytochrome P450"/>
    <property type="match status" value="1"/>
</dbReference>
<dbReference type="AlphaFoldDB" id="A0A9P7JUN1"/>
<evidence type="ECO:0000256" key="3">
    <source>
        <dbReference type="ARBA" id="ARBA00004721"/>
    </source>
</evidence>
<keyword evidence="8" id="KW-1133">Transmembrane helix</keyword>
<evidence type="ECO:0000256" key="7">
    <source>
        <dbReference type="ARBA" id="ARBA00022723"/>
    </source>
</evidence>
<dbReference type="GeneID" id="64702493"/>
<evidence type="ECO:0000256" key="2">
    <source>
        <dbReference type="ARBA" id="ARBA00004370"/>
    </source>
</evidence>
<dbReference type="GO" id="GO:0020037">
    <property type="term" value="F:heme binding"/>
    <property type="evidence" value="ECO:0007669"/>
    <property type="project" value="InterPro"/>
</dbReference>
<evidence type="ECO:0000256" key="11">
    <source>
        <dbReference type="ARBA" id="ARBA00023033"/>
    </source>
</evidence>
<name>A0A9P7JUN1_9AGAM</name>
<keyword evidence="10" id="KW-0408">Iron</keyword>
<keyword evidence="14" id="KW-1185">Reference proteome</keyword>
<comment type="caution">
    <text evidence="13">The sequence shown here is derived from an EMBL/GenBank/DDBJ whole genome shotgun (WGS) entry which is preliminary data.</text>
</comment>
<dbReference type="EMBL" id="JABBWM010000022">
    <property type="protein sequence ID" value="KAG2109960.1"/>
    <property type="molecule type" value="Genomic_DNA"/>
</dbReference>
<dbReference type="GO" id="GO:0005506">
    <property type="term" value="F:iron ion binding"/>
    <property type="evidence" value="ECO:0007669"/>
    <property type="project" value="InterPro"/>
</dbReference>
<evidence type="ECO:0000256" key="1">
    <source>
        <dbReference type="ARBA" id="ARBA00001971"/>
    </source>
</evidence>
<evidence type="ECO:0000256" key="10">
    <source>
        <dbReference type="ARBA" id="ARBA00023004"/>
    </source>
</evidence>
<dbReference type="OrthoDB" id="1470350at2759"/>
<evidence type="ECO:0000256" key="6">
    <source>
        <dbReference type="ARBA" id="ARBA00022692"/>
    </source>
</evidence>
<evidence type="ECO:0000256" key="5">
    <source>
        <dbReference type="ARBA" id="ARBA00022617"/>
    </source>
</evidence>
<gene>
    <name evidence="13" type="ORF">F5147DRAFT_753081</name>
</gene>
<keyword evidence="5" id="KW-0349">Heme</keyword>
<dbReference type="GO" id="GO:0004497">
    <property type="term" value="F:monooxygenase activity"/>
    <property type="evidence" value="ECO:0007669"/>
    <property type="project" value="UniProtKB-KW"/>
</dbReference>
<organism evidence="13 14">
    <name type="scientific">Suillus discolor</name>
    <dbReference type="NCBI Taxonomy" id="1912936"/>
    <lineage>
        <taxon>Eukaryota</taxon>
        <taxon>Fungi</taxon>
        <taxon>Dikarya</taxon>
        <taxon>Basidiomycota</taxon>
        <taxon>Agaricomycotina</taxon>
        <taxon>Agaricomycetes</taxon>
        <taxon>Agaricomycetidae</taxon>
        <taxon>Boletales</taxon>
        <taxon>Suillineae</taxon>
        <taxon>Suillaceae</taxon>
        <taxon>Suillus</taxon>
    </lineage>
</organism>
<dbReference type="InterPro" id="IPR036396">
    <property type="entry name" value="Cyt_P450_sf"/>
</dbReference>
<dbReference type="PANTHER" id="PTHR24305:SF166">
    <property type="entry name" value="CYTOCHROME P450 12A4, MITOCHONDRIAL-RELATED"/>
    <property type="match status" value="1"/>
</dbReference>
<proteinExistence type="inferred from homology"/>
<comment type="similarity">
    <text evidence="4">Belongs to the cytochrome P450 family.</text>
</comment>
<comment type="cofactor">
    <cofactor evidence="1">
        <name>heme</name>
        <dbReference type="ChEBI" id="CHEBI:30413"/>
    </cofactor>
</comment>
<comment type="pathway">
    <text evidence="3">Secondary metabolite biosynthesis; terpenoid biosynthesis.</text>
</comment>
<dbReference type="Gene3D" id="1.10.630.10">
    <property type="entry name" value="Cytochrome P450"/>
    <property type="match status" value="2"/>
</dbReference>
<keyword evidence="6" id="KW-0812">Transmembrane</keyword>
<evidence type="ECO:0000256" key="8">
    <source>
        <dbReference type="ARBA" id="ARBA00022989"/>
    </source>
</evidence>
<dbReference type="PANTHER" id="PTHR24305">
    <property type="entry name" value="CYTOCHROME P450"/>
    <property type="match status" value="1"/>
</dbReference>
<keyword evidence="9" id="KW-0560">Oxidoreductase</keyword>